<evidence type="ECO:0000256" key="2">
    <source>
        <dbReference type="SAM" id="MobiDB-lite"/>
    </source>
</evidence>
<comment type="caution">
    <text evidence="3">The sequence shown here is derived from an EMBL/GenBank/DDBJ whole genome shotgun (WGS) entry which is preliminary data.</text>
</comment>
<evidence type="ECO:0008006" key="5">
    <source>
        <dbReference type="Google" id="ProtNLM"/>
    </source>
</evidence>
<feature type="coiled-coil region" evidence="1">
    <location>
        <begin position="481"/>
        <end position="522"/>
    </location>
</feature>
<feature type="compositionally biased region" description="Polar residues" evidence="2">
    <location>
        <begin position="29"/>
        <end position="64"/>
    </location>
</feature>
<feature type="region of interest" description="Disordered" evidence="2">
    <location>
        <begin position="1"/>
        <end position="75"/>
    </location>
</feature>
<dbReference type="InterPro" id="IPR038765">
    <property type="entry name" value="Papain-like_cys_pep_sf"/>
</dbReference>
<accession>A0A9W8V819</accession>
<protein>
    <recommendedName>
        <fullName evidence="5">Ubiquitin-like protease family profile domain-containing protein</fullName>
    </recommendedName>
</protein>
<keyword evidence="1" id="KW-0175">Coiled coil</keyword>
<feature type="region of interest" description="Disordered" evidence="2">
    <location>
        <begin position="145"/>
        <end position="167"/>
    </location>
</feature>
<name>A0A9W8V819_9HYPO</name>
<evidence type="ECO:0000256" key="1">
    <source>
        <dbReference type="SAM" id="Coils"/>
    </source>
</evidence>
<proteinExistence type="predicted"/>
<feature type="compositionally biased region" description="Basic residues" evidence="2">
    <location>
        <begin position="1"/>
        <end position="11"/>
    </location>
</feature>
<evidence type="ECO:0000313" key="3">
    <source>
        <dbReference type="EMBL" id="KAJ4248152.1"/>
    </source>
</evidence>
<dbReference type="AlphaFoldDB" id="A0A9W8V819"/>
<dbReference type="Gene3D" id="3.40.395.10">
    <property type="entry name" value="Adenoviral Proteinase, Chain A"/>
    <property type="match status" value="1"/>
</dbReference>
<evidence type="ECO:0000313" key="4">
    <source>
        <dbReference type="Proteomes" id="UP001152049"/>
    </source>
</evidence>
<dbReference type="OrthoDB" id="5057644at2759"/>
<dbReference type="EMBL" id="JAOQAZ010000037">
    <property type="protein sequence ID" value="KAJ4248152.1"/>
    <property type="molecule type" value="Genomic_DNA"/>
</dbReference>
<gene>
    <name evidence="3" type="ORF">NW762_012922</name>
</gene>
<dbReference type="Proteomes" id="UP001152049">
    <property type="component" value="Unassembled WGS sequence"/>
</dbReference>
<organism evidence="3 4">
    <name type="scientific">Fusarium torreyae</name>
    <dbReference type="NCBI Taxonomy" id="1237075"/>
    <lineage>
        <taxon>Eukaryota</taxon>
        <taxon>Fungi</taxon>
        <taxon>Dikarya</taxon>
        <taxon>Ascomycota</taxon>
        <taxon>Pezizomycotina</taxon>
        <taxon>Sordariomycetes</taxon>
        <taxon>Hypocreomycetidae</taxon>
        <taxon>Hypocreales</taxon>
        <taxon>Nectriaceae</taxon>
        <taxon>Fusarium</taxon>
    </lineage>
</organism>
<keyword evidence="4" id="KW-1185">Reference proteome</keyword>
<feature type="compositionally biased region" description="Low complexity" evidence="2">
    <location>
        <begin position="12"/>
        <end position="21"/>
    </location>
</feature>
<dbReference type="SUPFAM" id="SSF54001">
    <property type="entry name" value="Cysteine proteinases"/>
    <property type="match status" value="1"/>
</dbReference>
<sequence length="540" mass="60089">MARTRGAKKRQPSSQSTSPPTRLSKKRATNQLGPNASPSVEQETNPTLEDCTISTNKASTTPNCPGQLKSGWWPDQYAPENPDGKNIRGKMNSIIRQFRKDGRDPNDMWSEEGEGGLMVQAIRQSDRKIVTQRIFRDVEFSAAPVNHDNPAEATSRSINPESNDNATEASLALGSPFHESSHITAERCATPAHLPLGPLEDTVSTLENDLKLQSNDIGRCAMLFPRSLDWHVFEPGHPFGSETLSRKLTATNLVFLINAKHHWSLCHLDMKRYCLDHYNSIGDMSMLVHSLKVWLEGQPGLELGQGIAIENKTGLQQKDDSNCGIFMLAILQSLLNNQTIPEQVNATELRQYYIQCLKATTADTFHPTAVTSVPSTPQSDGFLMSAFLPKMEASPGMLTPLPSSRAHWRNAPNHYSPAQAELLAAPSTVAPTDHSQPYPSAPLLEAQAALNYHKALAESRVKLQTHLEEEKTNLFTQTEDISRMEQACREKSEQLERNKQAAQDLRKQLNELEARCAGQDLQIQISKRKFPARSYAKQRL</sequence>
<reference evidence="3" key="1">
    <citation type="submission" date="2022-09" db="EMBL/GenBank/DDBJ databases">
        <title>Fusarium specimens isolated from Avocado Roots.</title>
        <authorList>
            <person name="Stajich J."/>
            <person name="Roper C."/>
            <person name="Heimlech-Rivalta G."/>
        </authorList>
    </citation>
    <scope>NUCLEOTIDE SEQUENCE</scope>
    <source>
        <strain evidence="3">CF00136</strain>
    </source>
</reference>
<feature type="compositionally biased region" description="Polar residues" evidence="2">
    <location>
        <begin position="152"/>
        <end position="167"/>
    </location>
</feature>